<reference evidence="1 2" key="1">
    <citation type="submission" date="2024-09" db="EMBL/GenBank/DDBJ databases">
        <authorList>
            <person name="Sun Q."/>
            <person name="Mori K."/>
        </authorList>
    </citation>
    <scope>NUCLEOTIDE SEQUENCE [LARGE SCALE GENOMIC DNA]</scope>
    <source>
        <strain evidence="1 2">CECT 7955</strain>
    </source>
</reference>
<gene>
    <name evidence="1" type="ORF">ACFFVF_01870</name>
</gene>
<dbReference type="RefSeq" id="WP_236458134.1">
    <property type="nucleotide sequence ID" value="NZ_CBCSGE010000015.1"/>
</dbReference>
<name>A0ABV5GIR9_9FLAO</name>
<evidence type="ECO:0008006" key="3">
    <source>
        <dbReference type="Google" id="ProtNLM"/>
    </source>
</evidence>
<dbReference type="EMBL" id="JBHMEY010000004">
    <property type="protein sequence ID" value="MFB9095249.1"/>
    <property type="molecule type" value="Genomic_DNA"/>
</dbReference>
<keyword evidence="2" id="KW-1185">Reference proteome</keyword>
<organism evidence="1 2">
    <name type="scientific">Flavobacterium jumunjinense</name>
    <dbReference type="NCBI Taxonomy" id="998845"/>
    <lineage>
        <taxon>Bacteria</taxon>
        <taxon>Pseudomonadati</taxon>
        <taxon>Bacteroidota</taxon>
        <taxon>Flavobacteriia</taxon>
        <taxon>Flavobacteriales</taxon>
        <taxon>Flavobacteriaceae</taxon>
        <taxon>Flavobacterium</taxon>
    </lineage>
</organism>
<comment type="caution">
    <text evidence="1">The sequence shown here is derived from an EMBL/GenBank/DDBJ whole genome shotgun (WGS) entry which is preliminary data.</text>
</comment>
<proteinExistence type="predicted"/>
<accession>A0ABV5GIR9</accession>
<sequence length="74" mass="7930">MRKLESFFENSVLSQRDKTLIIGGGSAVGSKTSCGETTCDNGCEDYTHTWTRDDAEGKVISTSSQTTVSTNDCA</sequence>
<evidence type="ECO:0000313" key="1">
    <source>
        <dbReference type="EMBL" id="MFB9095249.1"/>
    </source>
</evidence>
<evidence type="ECO:0000313" key="2">
    <source>
        <dbReference type="Proteomes" id="UP001589607"/>
    </source>
</evidence>
<protein>
    <recommendedName>
        <fullName evidence="3">Natural product</fullName>
    </recommendedName>
</protein>
<dbReference type="Proteomes" id="UP001589607">
    <property type="component" value="Unassembled WGS sequence"/>
</dbReference>